<protein>
    <recommendedName>
        <fullName evidence="6">EF-hand domain-containing protein</fullName>
    </recommendedName>
</protein>
<evidence type="ECO:0000313" key="4">
    <source>
        <dbReference type="Proteomes" id="UP000324748"/>
    </source>
</evidence>
<feature type="region of interest" description="Disordered" evidence="1">
    <location>
        <begin position="160"/>
        <end position="191"/>
    </location>
</feature>
<dbReference type="InterPro" id="IPR011992">
    <property type="entry name" value="EF-hand-dom_pair"/>
</dbReference>
<dbReference type="EMBL" id="VDEP01000277">
    <property type="protein sequence ID" value="KAA1112486.1"/>
    <property type="molecule type" value="Genomic_DNA"/>
</dbReference>
<dbReference type="AlphaFoldDB" id="A0A5B0LNC1"/>
<feature type="region of interest" description="Disordered" evidence="1">
    <location>
        <begin position="57"/>
        <end position="95"/>
    </location>
</feature>
<dbReference type="Gene3D" id="1.10.238.10">
    <property type="entry name" value="EF-hand"/>
    <property type="match status" value="1"/>
</dbReference>
<feature type="compositionally biased region" description="Acidic residues" evidence="1">
    <location>
        <begin position="367"/>
        <end position="376"/>
    </location>
</feature>
<dbReference type="OrthoDB" id="2530165at2759"/>
<name>A0A5B0LNC1_PUCGR</name>
<dbReference type="Proteomes" id="UP000324748">
    <property type="component" value="Unassembled WGS sequence"/>
</dbReference>
<sequence length="455" mass="51060">MASSTRRPQRQPKRKGKSKQKSNEGDYGQGNSEEDPLEELTRPQLLEINRVFDAIVSGNSLRPKPTNQPLQDKTDITTQEEIQNPQQTSPGDQAGGFIVEDEERFEGGGFLIEDESRQGGFEAGGFLNEDAGSDVEAGGFLPEETEAEVEAGGFMTEETALDVELDQSIDHSKPRPTEDRDRSTSSQKVSNYIDIRRIPDALKMLNLPHRNSEILEIFENAASSDEGEQSDQQARSYGRKEKLISRMKFSKVCAVLIMTNGNNDTLGTDEIDRTDQDDRRKERVEEDEDYYIDQGSSDQASSASDYQPDPPQDGPSVRNRIRRSGNQTPRSRTSAASECDPSDVISAKARRKPHQAKRKKRKASSEVEADEDEDEVSMQNSALETFALFLEPTTMNSDVSKRTIGFEEIRRAADQLGETMPDEEILEMLNYASYTNNSRVTFDAFEKLMKEIRTV</sequence>
<feature type="compositionally biased region" description="Polar residues" evidence="1">
    <location>
        <begin position="57"/>
        <end position="91"/>
    </location>
</feature>
<feature type="compositionally biased region" description="Polar residues" evidence="1">
    <location>
        <begin position="324"/>
        <end position="336"/>
    </location>
</feature>
<feature type="compositionally biased region" description="Basic residues" evidence="1">
    <location>
        <begin position="7"/>
        <end position="20"/>
    </location>
</feature>
<dbReference type="EMBL" id="VSWC01000197">
    <property type="protein sequence ID" value="KAA1065078.1"/>
    <property type="molecule type" value="Genomic_DNA"/>
</dbReference>
<feature type="compositionally biased region" description="Basic and acidic residues" evidence="1">
    <location>
        <begin position="168"/>
        <end position="183"/>
    </location>
</feature>
<reference evidence="4 5" key="1">
    <citation type="submission" date="2019-05" db="EMBL/GenBank/DDBJ databases">
        <title>Emergence of the Ug99 lineage of the wheat stem rust pathogen through somatic hybridization.</title>
        <authorList>
            <person name="Li F."/>
            <person name="Upadhyaya N.M."/>
            <person name="Sperschneider J."/>
            <person name="Matny O."/>
            <person name="Nguyen-Phuc H."/>
            <person name="Mago R."/>
            <person name="Raley C."/>
            <person name="Miller M.E."/>
            <person name="Silverstein K.A.T."/>
            <person name="Henningsen E."/>
            <person name="Hirsch C.D."/>
            <person name="Visser B."/>
            <person name="Pretorius Z.A."/>
            <person name="Steffenson B.J."/>
            <person name="Schwessinger B."/>
            <person name="Dodds P.N."/>
            <person name="Figueroa M."/>
        </authorList>
    </citation>
    <scope>NUCLEOTIDE SEQUENCE [LARGE SCALE GENOMIC DNA]</scope>
    <source>
        <strain evidence="2">21-0</strain>
        <strain evidence="3 5">Ug99</strain>
    </source>
</reference>
<evidence type="ECO:0000313" key="3">
    <source>
        <dbReference type="EMBL" id="KAA1112486.1"/>
    </source>
</evidence>
<accession>A0A5B0LNC1</accession>
<keyword evidence="4" id="KW-1185">Reference proteome</keyword>
<proteinExistence type="predicted"/>
<comment type="caution">
    <text evidence="2">The sequence shown here is derived from an EMBL/GenBank/DDBJ whole genome shotgun (WGS) entry which is preliminary data.</text>
</comment>
<feature type="compositionally biased region" description="Basic and acidic residues" evidence="1">
    <location>
        <begin position="270"/>
        <end position="284"/>
    </location>
</feature>
<feature type="region of interest" description="Disordered" evidence="1">
    <location>
        <begin position="261"/>
        <end position="378"/>
    </location>
</feature>
<evidence type="ECO:0000256" key="1">
    <source>
        <dbReference type="SAM" id="MobiDB-lite"/>
    </source>
</evidence>
<dbReference type="Proteomes" id="UP000325313">
    <property type="component" value="Unassembled WGS sequence"/>
</dbReference>
<evidence type="ECO:0008006" key="6">
    <source>
        <dbReference type="Google" id="ProtNLM"/>
    </source>
</evidence>
<feature type="region of interest" description="Disordered" evidence="1">
    <location>
        <begin position="1"/>
        <end position="42"/>
    </location>
</feature>
<evidence type="ECO:0000313" key="5">
    <source>
        <dbReference type="Proteomes" id="UP000325313"/>
    </source>
</evidence>
<dbReference type="SUPFAM" id="SSF47473">
    <property type="entry name" value="EF-hand"/>
    <property type="match status" value="1"/>
</dbReference>
<evidence type="ECO:0000313" key="2">
    <source>
        <dbReference type="EMBL" id="KAA1065078.1"/>
    </source>
</evidence>
<gene>
    <name evidence="2" type="ORF">PGT21_024023</name>
    <name evidence="3" type="ORF">PGTUg99_018216</name>
</gene>
<feature type="compositionally biased region" description="Low complexity" evidence="1">
    <location>
        <begin position="293"/>
        <end position="305"/>
    </location>
</feature>
<feature type="compositionally biased region" description="Basic residues" evidence="1">
    <location>
        <begin position="348"/>
        <end position="362"/>
    </location>
</feature>
<organism evidence="2 4">
    <name type="scientific">Puccinia graminis f. sp. tritici</name>
    <dbReference type="NCBI Taxonomy" id="56615"/>
    <lineage>
        <taxon>Eukaryota</taxon>
        <taxon>Fungi</taxon>
        <taxon>Dikarya</taxon>
        <taxon>Basidiomycota</taxon>
        <taxon>Pucciniomycotina</taxon>
        <taxon>Pucciniomycetes</taxon>
        <taxon>Pucciniales</taxon>
        <taxon>Pucciniaceae</taxon>
        <taxon>Puccinia</taxon>
    </lineage>
</organism>